<proteinExistence type="predicted"/>
<organism evidence="1">
    <name type="scientific">uncultured delta proteobacterium</name>
    <dbReference type="NCBI Taxonomy" id="34034"/>
    <lineage>
        <taxon>Bacteria</taxon>
        <taxon>Deltaproteobacteria</taxon>
        <taxon>environmental samples</taxon>
    </lineage>
</organism>
<reference evidence="1" key="1">
    <citation type="submission" date="2016-04" db="EMBL/GenBank/DDBJ databases">
        <authorList>
            <person name="Evans L.H."/>
            <person name="Alamgir A."/>
            <person name="Owens N."/>
            <person name="Weber N.D."/>
            <person name="Virtaneva K."/>
            <person name="Barbian K."/>
            <person name="Babar A."/>
            <person name="Rosenke K."/>
        </authorList>
    </citation>
    <scope>NUCLEOTIDE SEQUENCE</scope>
    <source>
        <strain evidence="1">86</strain>
    </source>
</reference>
<dbReference type="EMBL" id="FLUQ01000007">
    <property type="protein sequence ID" value="SBW11154.1"/>
    <property type="molecule type" value="Genomic_DNA"/>
</dbReference>
<protein>
    <recommendedName>
        <fullName evidence="2">NfeD-like C-terminal domain-containing protein</fullName>
    </recommendedName>
</protein>
<evidence type="ECO:0000313" key="1">
    <source>
        <dbReference type="EMBL" id="SBW11154.1"/>
    </source>
</evidence>
<accession>A0A212KHF3</accession>
<sequence>MPIVLLGLLVSTGGCLSLRDMGMEKPNPEIAIQTAEYGTITQITSALMKDNEIRWGDIAITVDTDDGRIVIVTQPEDDIYKVGDRVRVVRADKGFIRVQLVN</sequence>
<name>A0A212KHF3_9DELT</name>
<gene>
    <name evidence="1" type="ORF">KL86DPRO_70188</name>
</gene>
<evidence type="ECO:0008006" key="2">
    <source>
        <dbReference type="Google" id="ProtNLM"/>
    </source>
</evidence>
<dbReference type="AlphaFoldDB" id="A0A212KHF3"/>